<accession>G2I4U2</accession>
<reference evidence="2" key="1">
    <citation type="journal article" date="2011" name="J. Bacteriol.">
        <title>Complete genome sequence of NBRC 3288, a unique cellulose-nonproducing strain of Gluconacetobacter xylinus isolated from vinegar.</title>
        <authorList>
            <person name="Ogino H."/>
            <person name="Azuma Y."/>
            <person name="Hosoyama A."/>
            <person name="Nakazawa H."/>
            <person name="Matsutani M."/>
            <person name="Hasegawa A."/>
            <person name="Otsuyama K."/>
            <person name="Matsushita K."/>
            <person name="Fujita N."/>
            <person name="Shirai M."/>
        </authorList>
    </citation>
    <scope>NUCLEOTIDE SEQUENCE [LARGE SCALE GENOMIC DNA]</scope>
    <source>
        <strain evidence="2">NBRC 3288 / BCRC 11682 / LMG 1693</strain>
    </source>
</reference>
<dbReference type="Proteomes" id="UP000009044">
    <property type="component" value="Chromosome"/>
</dbReference>
<dbReference type="KEGG" id="gxy:GLX_07270"/>
<sequence length="100" mass="11184">MARTRIKGRQGAAVMQAGRLPRGRVYFMLTLPRTGDEDMATEPTDTIHAALIHAAATLTAAKKDVMEKASPDEVKKHFKTFLHTLEQGWREHEAGDHHHS</sequence>
<organism evidence="1 2">
    <name type="scientific">Komagataeibacter medellinensis (strain NBRC 3288 / BCRC 11682 / LMG 1693 / Kondo 51)</name>
    <name type="common">Gluconacetobacter medellinensis</name>
    <dbReference type="NCBI Taxonomy" id="634177"/>
    <lineage>
        <taxon>Bacteria</taxon>
        <taxon>Pseudomonadati</taxon>
        <taxon>Pseudomonadota</taxon>
        <taxon>Alphaproteobacteria</taxon>
        <taxon>Acetobacterales</taxon>
        <taxon>Acetobacteraceae</taxon>
        <taxon>Komagataeibacter</taxon>
    </lineage>
</organism>
<proteinExistence type="predicted"/>
<dbReference type="RefSeq" id="WP_014104709.1">
    <property type="nucleotide sequence ID" value="NC_016027.1"/>
</dbReference>
<evidence type="ECO:0000313" key="1">
    <source>
        <dbReference type="EMBL" id="BAK83139.1"/>
    </source>
</evidence>
<name>G2I4U2_KOMMN</name>
<dbReference type="EMBL" id="AP012159">
    <property type="protein sequence ID" value="BAK83139.1"/>
    <property type="molecule type" value="Genomic_DNA"/>
</dbReference>
<dbReference type="PATRIC" id="fig|634177.7.peg.845"/>
<dbReference type="AlphaFoldDB" id="G2I4U2"/>
<evidence type="ECO:0000313" key="2">
    <source>
        <dbReference type="Proteomes" id="UP000009044"/>
    </source>
</evidence>
<gene>
    <name evidence="1" type="ordered locus">GLX_07270</name>
</gene>
<dbReference type="HOGENOM" id="CLU_2302151_0_0_5"/>
<protein>
    <submittedName>
        <fullName evidence="1">Uncharacterized protein</fullName>
    </submittedName>
</protein>